<accession>A0ABX0V948</accession>
<feature type="transmembrane region" description="Helical" evidence="2">
    <location>
        <begin position="79"/>
        <end position="96"/>
    </location>
</feature>
<dbReference type="RefSeq" id="WP_167672259.1">
    <property type="nucleotide sequence ID" value="NZ_JAATJS010000002.1"/>
</dbReference>
<organism evidence="3 4">
    <name type="scientific">Microvirga terricola</name>
    <dbReference type="NCBI Taxonomy" id="2719797"/>
    <lineage>
        <taxon>Bacteria</taxon>
        <taxon>Pseudomonadati</taxon>
        <taxon>Pseudomonadota</taxon>
        <taxon>Alphaproteobacteria</taxon>
        <taxon>Hyphomicrobiales</taxon>
        <taxon>Methylobacteriaceae</taxon>
        <taxon>Microvirga</taxon>
    </lineage>
</organism>
<evidence type="ECO:0000313" key="3">
    <source>
        <dbReference type="EMBL" id="NIX76375.1"/>
    </source>
</evidence>
<proteinExistence type="predicted"/>
<reference evidence="3 4" key="1">
    <citation type="submission" date="2020-03" db="EMBL/GenBank/DDBJ databases">
        <title>The genome sequence of Microvirga sp. c23x22.</title>
        <authorList>
            <person name="Zhang X."/>
        </authorList>
    </citation>
    <scope>NUCLEOTIDE SEQUENCE [LARGE SCALE GENOMIC DNA]</scope>
    <source>
        <strain evidence="4">c23x22</strain>
    </source>
</reference>
<keyword evidence="2" id="KW-0812">Transmembrane</keyword>
<comment type="caution">
    <text evidence="3">The sequence shown here is derived from an EMBL/GenBank/DDBJ whole genome shotgun (WGS) entry which is preliminary data.</text>
</comment>
<name>A0ABX0V948_9HYPH</name>
<sequence length="99" mass="10435">MARSTPVQEELGALQAELRKMPKSETRGNAESRAQARAEENAAPTENAADELEAQLSDLGDALSGYAGQAEDFIAKHPLVSVLTAFALGVAIGGLLRRD</sequence>
<evidence type="ECO:0000313" key="4">
    <source>
        <dbReference type="Proteomes" id="UP000707352"/>
    </source>
</evidence>
<keyword evidence="2" id="KW-0472">Membrane</keyword>
<feature type="compositionally biased region" description="Basic and acidic residues" evidence="1">
    <location>
        <begin position="17"/>
        <end position="40"/>
    </location>
</feature>
<keyword evidence="4" id="KW-1185">Reference proteome</keyword>
<dbReference type="EMBL" id="JAATJS010000002">
    <property type="protein sequence ID" value="NIX76375.1"/>
    <property type="molecule type" value="Genomic_DNA"/>
</dbReference>
<evidence type="ECO:0000256" key="2">
    <source>
        <dbReference type="SAM" id="Phobius"/>
    </source>
</evidence>
<evidence type="ECO:0000256" key="1">
    <source>
        <dbReference type="SAM" id="MobiDB-lite"/>
    </source>
</evidence>
<feature type="region of interest" description="Disordered" evidence="1">
    <location>
        <begin position="15"/>
        <end position="49"/>
    </location>
</feature>
<protein>
    <recommendedName>
        <fullName evidence="5">Membrane-anchored ribosome-binding protein, inhibits growth in stationary phase, ElaB/YqjD/DUF883 family</fullName>
    </recommendedName>
</protein>
<keyword evidence="2" id="KW-1133">Transmembrane helix</keyword>
<evidence type="ECO:0008006" key="5">
    <source>
        <dbReference type="Google" id="ProtNLM"/>
    </source>
</evidence>
<gene>
    <name evidence="3" type="ORF">HB375_07055</name>
</gene>
<dbReference type="Proteomes" id="UP000707352">
    <property type="component" value="Unassembled WGS sequence"/>
</dbReference>